<dbReference type="Pfam" id="PF02723">
    <property type="entry name" value="CoV_E"/>
    <property type="match status" value="1"/>
</dbReference>
<keyword evidence="1 7" id="KW-0812">Transmembrane</keyword>
<dbReference type="PROSITE" id="PS51926">
    <property type="entry name" value="COV_E"/>
    <property type="match status" value="1"/>
</dbReference>
<evidence type="ECO:0000256" key="5">
    <source>
        <dbReference type="ARBA" id="ARBA00022989"/>
    </source>
</evidence>
<name>A0AB38ZDV4_9NIDO</name>
<dbReference type="InterPro" id="IPR043507">
    <property type="entry name" value="E_protein_aCoV"/>
</dbReference>
<evidence type="ECO:0000256" key="3">
    <source>
        <dbReference type="ARBA" id="ARBA00022812"/>
    </source>
</evidence>
<dbReference type="InterPro" id="IPR003873">
    <property type="entry name" value="E_protein_CoV"/>
</dbReference>
<evidence type="ECO:0000313" key="8">
    <source>
        <dbReference type="EMBL" id="WWB00622.1"/>
    </source>
</evidence>
<sequence length="76" mass="8814">MFQLVDDNGLIINALLWLFVLSFLLLLSVTLIQFIQLCFTCHRFCSRTIYQPVGKVYLAYKSFMQIDPLPADIIQV</sequence>
<keyword evidence="3" id="KW-1040">Host Golgi apparatus</keyword>
<accession>A0AB38ZDV4</accession>
<evidence type="ECO:0000256" key="2">
    <source>
        <dbReference type="ARBA" id="ARBA00022703"/>
    </source>
</evidence>
<evidence type="ECO:0000256" key="1">
    <source>
        <dbReference type="ARBA" id="ARBA00022692"/>
    </source>
</evidence>
<protein>
    <submittedName>
        <fullName evidence="8">Envelope protein</fullName>
    </submittedName>
</protein>
<feature type="transmembrane region" description="Helical" evidence="7">
    <location>
        <begin position="12"/>
        <end position="35"/>
    </location>
</feature>
<keyword evidence="8" id="KW-0261">Viral envelope protein</keyword>
<dbReference type="HAMAP" id="MF_04205">
    <property type="entry name" value="ALPHA_CORONA_E"/>
    <property type="match status" value="1"/>
</dbReference>
<dbReference type="EMBL" id="PP273188">
    <property type="protein sequence ID" value="WWB00622.1"/>
    <property type="molecule type" value="Genomic_RNA"/>
</dbReference>
<keyword evidence="4" id="KW-1043">Host membrane</keyword>
<keyword evidence="5 7" id="KW-1133">Transmembrane helix</keyword>
<evidence type="ECO:0000256" key="6">
    <source>
        <dbReference type="ARBA" id="ARBA00023136"/>
    </source>
</evidence>
<evidence type="ECO:0000256" key="4">
    <source>
        <dbReference type="ARBA" id="ARBA00022870"/>
    </source>
</evidence>
<dbReference type="GO" id="GO:0016020">
    <property type="term" value="C:membrane"/>
    <property type="evidence" value="ECO:0007669"/>
    <property type="project" value="InterPro"/>
</dbReference>
<keyword evidence="6 7" id="KW-0472">Membrane</keyword>
<keyword evidence="2" id="KW-0053">Apoptosis</keyword>
<reference evidence="8" key="1">
    <citation type="submission" date="2024-02" db="EMBL/GenBank/DDBJ databases">
        <title>Substantial viral diversity in bats and rodents from East Africa: insights into evolution, recombination, and co-circulation.</title>
        <authorList>
            <person name="Hu B."/>
        </authorList>
    </citation>
    <scope>NUCLEOTIDE SEQUENCE</scope>
    <source>
        <strain evidence="8">9A/Kenya/BAT1313/2015</strain>
    </source>
</reference>
<dbReference type="GO" id="GO:0046760">
    <property type="term" value="P:viral budding from Golgi membrane"/>
    <property type="evidence" value="ECO:0007669"/>
    <property type="project" value="InterPro"/>
</dbReference>
<keyword evidence="8" id="KW-0946">Virion</keyword>
<dbReference type="GO" id="GO:0019031">
    <property type="term" value="C:viral envelope"/>
    <property type="evidence" value="ECO:0007669"/>
    <property type="project" value="UniProtKB-KW"/>
</dbReference>
<proteinExistence type="inferred from homology"/>
<organism evidence="8">
    <name type="scientific">Chaerephon bat coronavirus</name>
    <dbReference type="NCBI Taxonomy" id="2991261"/>
    <lineage>
        <taxon>Viruses</taxon>
        <taxon>Riboviria</taxon>
        <taxon>Orthornavirae</taxon>
        <taxon>Pisuviricota</taxon>
        <taxon>Pisoniviricetes</taxon>
        <taxon>Nidovirales</taxon>
        <taxon>Cornidovirineae</taxon>
        <taxon>Coronaviridae</taxon>
    </lineage>
</organism>
<evidence type="ECO:0000256" key="7">
    <source>
        <dbReference type="SAM" id="Phobius"/>
    </source>
</evidence>